<evidence type="ECO:0000313" key="2">
    <source>
        <dbReference type="Proteomes" id="UP000887013"/>
    </source>
</evidence>
<evidence type="ECO:0000313" key="1">
    <source>
        <dbReference type="EMBL" id="GFT14544.1"/>
    </source>
</evidence>
<protein>
    <submittedName>
        <fullName evidence="1">Uncharacterized protein</fullName>
    </submittedName>
</protein>
<dbReference type="EMBL" id="BMAW01104451">
    <property type="protein sequence ID" value="GFT14544.1"/>
    <property type="molecule type" value="Genomic_DNA"/>
</dbReference>
<dbReference type="AlphaFoldDB" id="A0A8X6TIX4"/>
<dbReference type="Proteomes" id="UP000887013">
    <property type="component" value="Unassembled WGS sequence"/>
</dbReference>
<sequence length="136" mass="15658">MTLNQGRTEQAGIAQGVTDTVLEKKQEEFAGVALSYVKNLCEKLGISVEPPRRIRRNKIFGYESRDTGLSNEDDSKRKMFSALDRVISEIRKRFQQLAEKCAFLRLAIILGVDEKCNFSQTPEDKEEFKLEDFRIH</sequence>
<dbReference type="OrthoDB" id="6759200at2759"/>
<comment type="caution">
    <text evidence="1">The sequence shown here is derived from an EMBL/GenBank/DDBJ whole genome shotgun (WGS) entry which is preliminary data.</text>
</comment>
<organism evidence="1 2">
    <name type="scientific">Nephila pilipes</name>
    <name type="common">Giant wood spider</name>
    <name type="synonym">Nephila maculata</name>
    <dbReference type="NCBI Taxonomy" id="299642"/>
    <lineage>
        <taxon>Eukaryota</taxon>
        <taxon>Metazoa</taxon>
        <taxon>Ecdysozoa</taxon>
        <taxon>Arthropoda</taxon>
        <taxon>Chelicerata</taxon>
        <taxon>Arachnida</taxon>
        <taxon>Araneae</taxon>
        <taxon>Araneomorphae</taxon>
        <taxon>Entelegynae</taxon>
        <taxon>Araneoidea</taxon>
        <taxon>Nephilidae</taxon>
        <taxon>Nephila</taxon>
    </lineage>
</organism>
<reference evidence="1" key="1">
    <citation type="submission" date="2020-08" db="EMBL/GenBank/DDBJ databases">
        <title>Multicomponent nature underlies the extraordinary mechanical properties of spider dragline silk.</title>
        <authorList>
            <person name="Kono N."/>
            <person name="Nakamura H."/>
            <person name="Mori M."/>
            <person name="Yoshida Y."/>
            <person name="Ohtoshi R."/>
            <person name="Malay A.D."/>
            <person name="Moran D.A.P."/>
            <person name="Tomita M."/>
            <person name="Numata K."/>
            <person name="Arakawa K."/>
        </authorList>
    </citation>
    <scope>NUCLEOTIDE SEQUENCE</scope>
</reference>
<gene>
    <name evidence="1" type="ORF">NPIL_602301</name>
</gene>
<proteinExistence type="predicted"/>
<keyword evidence="2" id="KW-1185">Reference proteome</keyword>
<name>A0A8X6TIX4_NEPPI</name>
<accession>A0A8X6TIX4</accession>